<feature type="domain" description="CAAX prenyl protease 2/Lysostaphin resistance protein A-like" evidence="2">
    <location>
        <begin position="159"/>
        <end position="275"/>
    </location>
</feature>
<evidence type="ECO:0000313" key="4">
    <source>
        <dbReference type="Proteomes" id="UP000321820"/>
    </source>
</evidence>
<keyword evidence="1" id="KW-0812">Transmembrane</keyword>
<accession>A0A5B9EFA3</accession>
<keyword evidence="1" id="KW-0472">Membrane</keyword>
<keyword evidence="1" id="KW-1133">Transmembrane helix</keyword>
<dbReference type="GO" id="GO:0080120">
    <property type="term" value="P:CAAX-box protein maturation"/>
    <property type="evidence" value="ECO:0007669"/>
    <property type="project" value="UniProtKB-ARBA"/>
</dbReference>
<feature type="transmembrane region" description="Helical" evidence="1">
    <location>
        <begin position="212"/>
        <end position="233"/>
    </location>
</feature>
<keyword evidence="4" id="KW-1185">Reference proteome</keyword>
<feature type="transmembrane region" description="Helical" evidence="1">
    <location>
        <begin position="120"/>
        <end position="138"/>
    </location>
</feature>
<evidence type="ECO:0000256" key="1">
    <source>
        <dbReference type="SAM" id="Phobius"/>
    </source>
</evidence>
<evidence type="ECO:0000259" key="2">
    <source>
        <dbReference type="Pfam" id="PF02517"/>
    </source>
</evidence>
<dbReference type="GO" id="GO:0008237">
    <property type="term" value="F:metallopeptidase activity"/>
    <property type="evidence" value="ECO:0007669"/>
    <property type="project" value="UniProtKB-KW"/>
</dbReference>
<organism evidence="3 4">
    <name type="scientific">Terriglobus albidus</name>
    <dbReference type="NCBI Taxonomy" id="1592106"/>
    <lineage>
        <taxon>Bacteria</taxon>
        <taxon>Pseudomonadati</taxon>
        <taxon>Acidobacteriota</taxon>
        <taxon>Terriglobia</taxon>
        <taxon>Terriglobales</taxon>
        <taxon>Acidobacteriaceae</taxon>
        <taxon>Terriglobus</taxon>
    </lineage>
</organism>
<dbReference type="OrthoDB" id="113141at2"/>
<feature type="transmembrane region" description="Helical" evidence="1">
    <location>
        <begin position="78"/>
        <end position="100"/>
    </location>
</feature>
<keyword evidence="3" id="KW-0645">Protease</keyword>
<reference evidence="3 4" key="1">
    <citation type="submission" date="2019-08" db="EMBL/GenBank/DDBJ databases">
        <title>Complete genome sequence of Terriglobus albidus strain ORNL.</title>
        <authorList>
            <person name="Podar M."/>
        </authorList>
    </citation>
    <scope>NUCLEOTIDE SEQUENCE [LARGE SCALE GENOMIC DNA]</scope>
    <source>
        <strain evidence="3 4">ORNL</strain>
    </source>
</reference>
<dbReference type="InterPro" id="IPR003675">
    <property type="entry name" value="Rce1/LyrA-like_dom"/>
</dbReference>
<dbReference type="KEGG" id="talb:FTW19_12500"/>
<name>A0A5B9EFA3_9BACT</name>
<dbReference type="RefSeq" id="WP_147647936.1">
    <property type="nucleotide sequence ID" value="NZ_CP042806.1"/>
</dbReference>
<dbReference type="Proteomes" id="UP000321820">
    <property type="component" value="Chromosome"/>
</dbReference>
<keyword evidence="3" id="KW-0378">Hydrolase</keyword>
<feature type="transmembrane region" description="Helical" evidence="1">
    <location>
        <begin position="32"/>
        <end position="57"/>
    </location>
</feature>
<dbReference type="GO" id="GO:0006508">
    <property type="term" value="P:proteolysis"/>
    <property type="evidence" value="ECO:0007669"/>
    <property type="project" value="UniProtKB-KW"/>
</dbReference>
<dbReference type="GO" id="GO:0004175">
    <property type="term" value="F:endopeptidase activity"/>
    <property type="evidence" value="ECO:0007669"/>
    <property type="project" value="UniProtKB-ARBA"/>
</dbReference>
<proteinExistence type="predicted"/>
<dbReference type="EMBL" id="CP042806">
    <property type="protein sequence ID" value="QEE28746.1"/>
    <property type="molecule type" value="Genomic_DNA"/>
</dbReference>
<feature type="transmembrane region" description="Helical" evidence="1">
    <location>
        <begin position="158"/>
        <end position="174"/>
    </location>
</feature>
<sequence>MNDIDKDRAEENFRRLEEALQERLPVVRQPHLGYGVAFAASAFLLLIVATLVLSAVLGSHDGKLQKDSLEKIASLPRMSVYAMGVGYLGTLVWSFFLYPHFWKRPYFDVLQWNFAAVRRYWLLLLTGGVGLSIAAGIAERFVSVPDTAPMNAFFKDRADLWLITIFGSTVAPFFEEMMFRGYFLPGVAIAFDWLRLEHSDAARAHWESSSTVSLQAVVFSGIFTSIGFAALHASQLANTWGAVFLLFCVSCVLTSVRVRLNSLAASTLLHASYNATLFMVTFIATGGYQHLEKLQR</sequence>
<evidence type="ECO:0000313" key="3">
    <source>
        <dbReference type="EMBL" id="QEE28746.1"/>
    </source>
</evidence>
<feature type="transmembrane region" description="Helical" evidence="1">
    <location>
        <begin position="272"/>
        <end position="291"/>
    </location>
</feature>
<feature type="transmembrane region" description="Helical" evidence="1">
    <location>
        <begin position="240"/>
        <end position="260"/>
    </location>
</feature>
<gene>
    <name evidence="3" type="ORF">FTW19_12500</name>
</gene>
<protein>
    <submittedName>
        <fullName evidence="3">CPBP family intramembrane metalloprotease</fullName>
    </submittedName>
</protein>
<dbReference type="AlphaFoldDB" id="A0A5B9EFA3"/>
<dbReference type="Pfam" id="PF02517">
    <property type="entry name" value="Rce1-like"/>
    <property type="match status" value="1"/>
</dbReference>
<keyword evidence="3" id="KW-0482">Metalloprotease</keyword>